<keyword evidence="4" id="KW-1185">Reference proteome</keyword>
<dbReference type="Proteomes" id="UP000010448">
    <property type="component" value="Unassembled WGS sequence"/>
</dbReference>
<evidence type="ECO:0000256" key="1">
    <source>
        <dbReference type="SAM" id="MobiDB-lite"/>
    </source>
</evidence>
<keyword evidence="2" id="KW-0732">Signal</keyword>
<evidence type="ECO:0000256" key="2">
    <source>
        <dbReference type="SAM" id="SignalP"/>
    </source>
</evidence>
<evidence type="ECO:0000313" key="3">
    <source>
        <dbReference type="EMBL" id="NNJ16318.1"/>
    </source>
</evidence>
<evidence type="ECO:0000313" key="4">
    <source>
        <dbReference type="Proteomes" id="UP000010448"/>
    </source>
</evidence>
<dbReference type="RefSeq" id="WP_158487722.1">
    <property type="nucleotide sequence ID" value="NZ_AMWJ02000002.1"/>
</dbReference>
<comment type="caution">
    <text evidence="3">The sequence shown here is derived from an EMBL/GenBank/DDBJ whole genome shotgun (WGS) entry which is preliminary data.</text>
</comment>
<dbReference type="OrthoDB" id="7630998at2"/>
<gene>
    <name evidence="3" type="ORF">CSV86_014400</name>
</gene>
<name>A0A7K4EF94_9PSED</name>
<feature type="compositionally biased region" description="Polar residues" evidence="1">
    <location>
        <begin position="109"/>
        <end position="130"/>
    </location>
</feature>
<sequence length="130" mass="13907">MKKLLIVSAWPFHCSLALAIPLHASFDPGAQYAIVEISGAPERLSVITQRTGISGTSYSARQFNCVTRTVRFMGSATSLQDLASARPDDEETPIFKGSLSRDISDVACDSTSPTPTNPAHQQAELSASTH</sequence>
<dbReference type="AlphaFoldDB" id="A0A7K4EF94"/>
<feature type="region of interest" description="Disordered" evidence="1">
    <location>
        <begin position="106"/>
        <end position="130"/>
    </location>
</feature>
<feature type="chain" id="PRO_5029494851" evidence="2">
    <location>
        <begin position="20"/>
        <end position="130"/>
    </location>
</feature>
<dbReference type="EMBL" id="AMWJ02000002">
    <property type="protein sequence ID" value="NNJ16318.1"/>
    <property type="molecule type" value="Genomic_DNA"/>
</dbReference>
<proteinExistence type="predicted"/>
<reference evidence="3 4" key="1">
    <citation type="journal article" date="2013" name="Genome Announc.">
        <title>Genome Sequence of Naphthalene-Degrading Soil Bacterium Pseudomonas putida CSV86.</title>
        <authorList>
            <person name="Phale P.S."/>
            <person name="Paliwal V."/>
            <person name="Raju S.C."/>
            <person name="Modak A."/>
            <person name="Purohit H.J."/>
        </authorList>
    </citation>
    <scope>NUCLEOTIDE SEQUENCE [LARGE SCALE GENOMIC DNA]</scope>
    <source>
        <strain evidence="3 4">CSV86</strain>
    </source>
</reference>
<protein>
    <submittedName>
        <fullName evidence="3">Uncharacterized protein</fullName>
    </submittedName>
</protein>
<feature type="signal peptide" evidence="2">
    <location>
        <begin position="1"/>
        <end position="19"/>
    </location>
</feature>
<accession>A0A7K4EF94</accession>
<organism evidence="3 4">
    <name type="scientific">Pseudomonas bharatica CSV86</name>
    <dbReference type="NCBI Taxonomy" id="1005395"/>
    <lineage>
        <taxon>Bacteria</taxon>
        <taxon>Pseudomonadati</taxon>
        <taxon>Pseudomonadota</taxon>
        <taxon>Gammaproteobacteria</taxon>
        <taxon>Pseudomonadales</taxon>
        <taxon>Pseudomonadaceae</taxon>
        <taxon>Pseudomonas</taxon>
        <taxon>Pseudomonas bharatica</taxon>
    </lineage>
</organism>